<accession>A0A1H0D2T0</accession>
<proteinExistence type="predicted"/>
<keyword evidence="3" id="KW-1185">Reference proteome</keyword>
<dbReference type="PROSITE" id="PS50943">
    <property type="entry name" value="HTH_CROC1"/>
    <property type="match status" value="1"/>
</dbReference>
<gene>
    <name evidence="2" type="ORF">SAMN05216259_10548</name>
</gene>
<organism evidence="2 3">
    <name type="scientific">Actinacidiphila guanduensis</name>
    <dbReference type="NCBI Taxonomy" id="310781"/>
    <lineage>
        <taxon>Bacteria</taxon>
        <taxon>Bacillati</taxon>
        <taxon>Actinomycetota</taxon>
        <taxon>Actinomycetes</taxon>
        <taxon>Kitasatosporales</taxon>
        <taxon>Streptomycetaceae</taxon>
        <taxon>Actinacidiphila</taxon>
    </lineage>
</organism>
<dbReference type="EMBL" id="FNIE01000005">
    <property type="protein sequence ID" value="SDN64474.1"/>
    <property type="molecule type" value="Genomic_DNA"/>
</dbReference>
<dbReference type="Pfam" id="PF13560">
    <property type="entry name" value="HTH_31"/>
    <property type="match status" value="1"/>
</dbReference>
<feature type="domain" description="HTH cro/C1-type" evidence="1">
    <location>
        <begin position="18"/>
        <end position="73"/>
    </location>
</feature>
<dbReference type="Pfam" id="PF19054">
    <property type="entry name" value="DUF5753"/>
    <property type="match status" value="1"/>
</dbReference>
<evidence type="ECO:0000259" key="1">
    <source>
        <dbReference type="PROSITE" id="PS50943"/>
    </source>
</evidence>
<name>A0A1H0D2T0_9ACTN</name>
<dbReference type="STRING" id="310781.SAMN05216259_10548"/>
<dbReference type="RefSeq" id="WP_093784365.1">
    <property type="nucleotide sequence ID" value="NZ_FNIE01000005.1"/>
</dbReference>
<dbReference type="Proteomes" id="UP000199341">
    <property type="component" value="Unassembled WGS sequence"/>
</dbReference>
<protein>
    <submittedName>
        <fullName evidence="2">Helix-turn-helix domain-containing protein</fullName>
    </submittedName>
</protein>
<reference evidence="2 3" key="1">
    <citation type="submission" date="2016-10" db="EMBL/GenBank/DDBJ databases">
        <authorList>
            <person name="de Groot N.N."/>
        </authorList>
    </citation>
    <scope>NUCLEOTIDE SEQUENCE [LARGE SCALE GENOMIC DNA]</scope>
    <source>
        <strain evidence="2 3">CGMCC 4.2022</strain>
    </source>
</reference>
<dbReference type="AlphaFoldDB" id="A0A1H0D2T0"/>
<evidence type="ECO:0000313" key="2">
    <source>
        <dbReference type="EMBL" id="SDN64474.1"/>
    </source>
</evidence>
<sequence>MPLRSTATARQERLGAELRKMREAAGITARDTARLLGTDPAKVSHIEAGRLGVSEERLRRLATFYECGDQDLVAALVAMANGNGRKGWWEAYRGVVPAGELDIAELEHHSTRLRSIQITHVPGLLQTEAYIRAVFGHAIPPLPDNELEARAAYRRQRAGILHREGAPPYEVLLHETALRMRFGGTRVTKAQLEHIVELSHLPHISVRVVPFASGAYVGSNYAMLYASGTVPQLDTVQIDNAHGVLLLHSATHLANYHARFESLSKVALDRQQSRDFVLAMSRDL</sequence>
<dbReference type="CDD" id="cd00093">
    <property type="entry name" value="HTH_XRE"/>
    <property type="match status" value="1"/>
</dbReference>
<dbReference type="InterPro" id="IPR001387">
    <property type="entry name" value="Cro/C1-type_HTH"/>
</dbReference>
<dbReference type="Gene3D" id="1.10.260.40">
    <property type="entry name" value="lambda repressor-like DNA-binding domains"/>
    <property type="match status" value="1"/>
</dbReference>
<dbReference type="InterPro" id="IPR010982">
    <property type="entry name" value="Lambda_DNA-bd_dom_sf"/>
</dbReference>
<dbReference type="OrthoDB" id="3462393at2"/>
<dbReference type="InterPro" id="IPR043917">
    <property type="entry name" value="DUF5753"/>
</dbReference>
<dbReference type="SMART" id="SM00530">
    <property type="entry name" value="HTH_XRE"/>
    <property type="match status" value="1"/>
</dbReference>
<evidence type="ECO:0000313" key="3">
    <source>
        <dbReference type="Proteomes" id="UP000199341"/>
    </source>
</evidence>
<dbReference type="GO" id="GO:0003677">
    <property type="term" value="F:DNA binding"/>
    <property type="evidence" value="ECO:0007669"/>
    <property type="project" value="InterPro"/>
</dbReference>
<dbReference type="SUPFAM" id="SSF47413">
    <property type="entry name" value="lambda repressor-like DNA-binding domains"/>
    <property type="match status" value="1"/>
</dbReference>